<dbReference type="Gene3D" id="3.10.20.300">
    <property type="entry name" value="mk0293 like domain"/>
    <property type="match status" value="1"/>
</dbReference>
<dbReference type="GO" id="GO:0016829">
    <property type="term" value="F:lyase activity"/>
    <property type="evidence" value="ECO:0007669"/>
    <property type="project" value="UniProtKB-UniRule"/>
</dbReference>
<sequence length="396" mass="42751">MRILAIDPFHGAAGDMFLGALLGLGADRDAVIRVMESVVATPTIEVVSRAGIQSIKIHTHAGPASRTLEEVIARVRSSSAPDVVIARAEAVFQRIASAEQSIHGRMEHFHEVGADDAIADVLGSCMAMYTISPDLVRVFPVATGTGMVRMEHGMYPVPAPATAAILAAGGLQVILGGGNGELCTPTGAALLAEFSSGIHSLPPARLDVTSYGAGDRDDPHTPNVLRMMLLTVPEEPGGDEVDILETNVDDVPGEVIGYLLEKLMESGARDASATPLTMKKGRPGHLIRVICRPGDAERLSILIARETGTLGVRCIPAVHRFIADRRIEEIEITVDNFSGKFPVKYGIIEGSCYTLKAEYEHVCRFARQHNLPVTQVMRTVEDEAWKKEHQRQDFRQ</sequence>
<accession>A0A2V2MT69</accession>
<evidence type="ECO:0000313" key="4">
    <source>
        <dbReference type="Proteomes" id="UP000245657"/>
    </source>
</evidence>
<evidence type="ECO:0000256" key="2">
    <source>
        <dbReference type="HAMAP-Rule" id="MF_01074"/>
    </source>
</evidence>
<dbReference type="Proteomes" id="UP000245657">
    <property type="component" value="Unassembled WGS sequence"/>
</dbReference>
<dbReference type="GeneID" id="97547664"/>
<dbReference type="HAMAP" id="MF_01074">
    <property type="entry name" value="LarC"/>
    <property type="match status" value="1"/>
</dbReference>
<keyword evidence="2" id="KW-0456">Lyase</keyword>
<organism evidence="3 4">
    <name type="scientific">Methanospirillum lacunae</name>
    <dbReference type="NCBI Taxonomy" id="668570"/>
    <lineage>
        <taxon>Archaea</taxon>
        <taxon>Methanobacteriati</taxon>
        <taxon>Methanobacteriota</taxon>
        <taxon>Stenosarchaea group</taxon>
        <taxon>Methanomicrobia</taxon>
        <taxon>Methanomicrobiales</taxon>
        <taxon>Methanospirillaceae</taxon>
        <taxon>Methanospirillum</taxon>
    </lineage>
</organism>
<protein>
    <recommendedName>
        <fullName evidence="2">Putative nickel insertion protein</fullName>
    </recommendedName>
</protein>
<dbReference type="RefSeq" id="WP_109969722.1">
    <property type="nucleotide sequence ID" value="NZ_CP176093.1"/>
</dbReference>
<dbReference type="Gene3D" id="3.30.70.1380">
    <property type="entry name" value="Transcriptional regulatory protein pf0864 domain like"/>
    <property type="match status" value="1"/>
</dbReference>
<proteinExistence type="inferred from homology"/>
<dbReference type="GO" id="GO:0016151">
    <property type="term" value="F:nickel cation binding"/>
    <property type="evidence" value="ECO:0007669"/>
    <property type="project" value="UniProtKB-UniRule"/>
</dbReference>
<comment type="similarity">
    <text evidence="2">Belongs to the LarC family.</text>
</comment>
<evidence type="ECO:0000256" key="1">
    <source>
        <dbReference type="ARBA" id="ARBA00022596"/>
    </source>
</evidence>
<dbReference type="Pfam" id="PF01969">
    <property type="entry name" value="Ni_insertion"/>
    <property type="match status" value="1"/>
</dbReference>
<dbReference type="PANTHER" id="PTHR36566">
    <property type="entry name" value="NICKEL INSERTION PROTEIN-RELATED"/>
    <property type="match status" value="1"/>
</dbReference>
<evidence type="ECO:0000313" key="3">
    <source>
        <dbReference type="EMBL" id="PWR70609.1"/>
    </source>
</evidence>
<dbReference type="AlphaFoldDB" id="A0A2V2MT69"/>
<dbReference type="InterPro" id="IPR002822">
    <property type="entry name" value="Ni_insertion"/>
</dbReference>
<keyword evidence="4" id="KW-1185">Reference proteome</keyword>
<dbReference type="PANTHER" id="PTHR36566:SF1">
    <property type="entry name" value="PYRIDINIUM-3,5-BISTHIOCARBOXYLIC ACID MONONUCLEOTIDE NICKEL INSERTION PROTEIN"/>
    <property type="match status" value="1"/>
</dbReference>
<name>A0A2V2MT69_9EURY</name>
<dbReference type="EMBL" id="QGMY01000011">
    <property type="protein sequence ID" value="PWR70609.1"/>
    <property type="molecule type" value="Genomic_DNA"/>
</dbReference>
<gene>
    <name evidence="3" type="ORF">DK846_14555</name>
</gene>
<keyword evidence="1 2" id="KW-0533">Nickel</keyword>
<dbReference type="OrthoDB" id="10691at2157"/>
<dbReference type="NCBIfam" id="TIGR00299">
    <property type="entry name" value="nickel pincer cofactor biosynthesis protein LarC"/>
    <property type="match status" value="1"/>
</dbReference>
<reference evidence="3 4" key="1">
    <citation type="submission" date="2018-05" db="EMBL/GenBank/DDBJ databases">
        <title>Draft genome of Methanospirillum lacunae Ki8-1.</title>
        <authorList>
            <person name="Dueholm M.S."/>
            <person name="Nielsen P.H."/>
            <person name="Bakmann L.F."/>
            <person name="Otzen D.E."/>
        </authorList>
    </citation>
    <scope>NUCLEOTIDE SEQUENCE [LARGE SCALE GENOMIC DNA]</scope>
    <source>
        <strain evidence="3 4">Ki8-1</strain>
    </source>
</reference>
<comment type="caution">
    <text evidence="3">The sequence shown here is derived from an EMBL/GenBank/DDBJ whole genome shotgun (WGS) entry which is preliminary data.</text>
</comment>